<comment type="caution">
    <text evidence="8">The sequence shown here is derived from an EMBL/GenBank/DDBJ whole genome shotgun (WGS) entry which is preliminary data.</text>
</comment>
<protein>
    <recommendedName>
        <fullName evidence="3">glucose-6-phosphate isomerase</fullName>
        <ecNumber evidence="3">5.3.1.9</ecNumber>
    </recommendedName>
</protein>
<gene>
    <name evidence="8" type="ORF">PEDI_50000</name>
</gene>
<dbReference type="InterPro" id="IPR010551">
    <property type="entry name" value="G6P_isomerase_prok"/>
</dbReference>
<organism evidence="8 9">
    <name type="scientific">Persicobacter diffluens</name>
    <dbReference type="NCBI Taxonomy" id="981"/>
    <lineage>
        <taxon>Bacteria</taxon>
        <taxon>Pseudomonadati</taxon>
        <taxon>Bacteroidota</taxon>
        <taxon>Cytophagia</taxon>
        <taxon>Cytophagales</taxon>
        <taxon>Persicobacteraceae</taxon>
        <taxon>Persicobacter</taxon>
    </lineage>
</organism>
<name>A0AAN4W339_9BACT</name>
<comment type="catalytic activity">
    <reaction evidence="6">
        <text>alpha-D-glucose 6-phosphate = beta-D-fructose 6-phosphate</text>
        <dbReference type="Rhea" id="RHEA:11816"/>
        <dbReference type="ChEBI" id="CHEBI:57634"/>
        <dbReference type="ChEBI" id="CHEBI:58225"/>
        <dbReference type="EC" id="5.3.1.9"/>
    </reaction>
</comment>
<keyword evidence="5" id="KW-0324">Glycolysis</keyword>
<evidence type="ECO:0000313" key="9">
    <source>
        <dbReference type="Proteomes" id="UP001310022"/>
    </source>
</evidence>
<dbReference type="EC" id="5.3.1.9" evidence="3"/>
<dbReference type="RefSeq" id="WP_338239512.1">
    <property type="nucleotide sequence ID" value="NZ_BQKE01000005.1"/>
</dbReference>
<keyword evidence="9" id="KW-1185">Reference proteome</keyword>
<dbReference type="InterPro" id="IPR011051">
    <property type="entry name" value="RmlC_Cupin_sf"/>
</dbReference>
<evidence type="ECO:0000256" key="6">
    <source>
        <dbReference type="ARBA" id="ARBA00029321"/>
    </source>
</evidence>
<evidence type="ECO:0000256" key="3">
    <source>
        <dbReference type="ARBA" id="ARBA00011952"/>
    </source>
</evidence>
<evidence type="ECO:0000256" key="4">
    <source>
        <dbReference type="ARBA" id="ARBA00022432"/>
    </source>
</evidence>
<dbReference type="GO" id="GO:0006096">
    <property type="term" value="P:glycolytic process"/>
    <property type="evidence" value="ECO:0007669"/>
    <property type="project" value="UniProtKB-KW"/>
</dbReference>
<comment type="pathway">
    <text evidence="1">Carbohydrate degradation; glycolysis; D-glyceraldehyde 3-phosphate and glycerone phosphate from D-glucose: step 2/4.</text>
</comment>
<comment type="similarity">
    <text evidence="2">Belongs to the archaeal-type GPI family.</text>
</comment>
<dbReference type="SUPFAM" id="SSF51182">
    <property type="entry name" value="RmlC-like cupins"/>
    <property type="match status" value="1"/>
</dbReference>
<sequence length="267" mass="30603">MKNVTEKFDPGIEVVPTDMVEGFTYGSDHFGPKVEHRYLDTIRKSLRDPNCSGPEIVYAIAMDVGKTVHLPLLKELHLLYGAVTYAAGQLGQEPVRSQGHIHKRSRHANGWSTPEVYEIWQGEAVIYMQEYAEDHPGRCFAVHAKAGEVVIVPPFWAHATISANPEMPLTFGAWCDRDYGFDYDGVRAHQGLSYFPICDSNNGQLRWLANPNYEKSELIIKQSPRRYSEFNIDPKKSIYQQFEEDPARFNFVPRPDKYAHLWENFIP</sequence>
<dbReference type="Pfam" id="PF06560">
    <property type="entry name" value="GPI"/>
    <property type="match status" value="1"/>
</dbReference>
<dbReference type="Proteomes" id="UP001310022">
    <property type="component" value="Unassembled WGS sequence"/>
</dbReference>
<feature type="domain" description="Glucose-6-phosphate isomerase prokaryote" evidence="7">
    <location>
        <begin position="73"/>
        <end position="201"/>
    </location>
</feature>
<evidence type="ECO:0000256" key="5">
    <source>
        <dbReference type="ARBA" id="ARBA00023152"/>
    </source>
</evidence>
<evidence type="ECO:0000313" key="8">
    <source>
        <dbReference type="EMBL" id="GJM64448.1"/>
    </source>
</evidence>
<evidence type="ECO:0000256" key="2">
    <source>
        <dbReference type="ARBA" id="ARBA00006542"/>
    </source>
</evidence>
<keyword evidence="4" id="KW-0312">Gluconeogenesis</keyword>
<dbReference type="AlphaFoldDB" id="A0AAN4W339"/>
<evidence type="ECO:0000259" key="7">
    <source>
        <dbReference type="Pfam" id="PF06560"/>
    </source>
</evidence>
<proteinExistence type="inferred from homology"/>
<dbReference type="GO" id="GO:0006094">
    <property type="term" value="P:gluconeogenesis"/>
    <property type="evidence" value="ECO:0007669"/>
    <property type="project" value="UniProtKB-KW"/>
</dbReference>
<dbReference type="Gene3D" id="2.60.120.10">
    <property type="entry name" value="Jelly Rolls"/>
    <property type="match status" value="1"/>
</dbReference>
<evidence type="ECO:0000256" key="1">
    <source>
        <dbReference type="ARBA" id="ARBA00004926"/>
    </source>
</evidence>
<dbReference type="InterPro" id="IPR014710">
    <property type="entry name" value="RmlC-like_jellyroll"/>
</dbReference>
<reference evidence="8 9" key="1">
    <citation type="submission" date="2021-12" db="EMBL/GenBank/DDBJ databases">
        <title>Genome sequencing of bacteria with rrn-lacking chromosome and rrn-plasmid.</title>
        <authorList>
            <person name="Anda M."/>
            <person name="Iwasaki W."/>
        </authorList>
    </citation>
    <scope>NUCLEOTIDE SEQUENCE [LARGE SCALE GENOMIC DNA]</scope>
    <source>
        <strain evidence="8 9">NBRC 15940</strain>
    </source>
</reference>
<dbReference type="EMBL" id="BQKE01000005">
    <property type="protein sequence ID" value="GJM64448.1"/>
    <property type="molecule type" value="Genomic_DNA"/>
</dbReference>
<dbReference type="GO" id="GO:0004347">
    <property type="term" value="F:glucose-6-phosphate isomerase activity"/>
    <property type="evidence" value="ECO:0007669"/>
    <property type="project" value="UniProtKB-EC"/>
</dbReference>
<accession>A0AAN4W339</accession>
<dbReference type="GO" id="GO:0005737">
    <property type="term" value="C:cytoplasm"/>
    <property type="evidence" value="ECO:0007669"/>
    <property type="project" value="InterPro"/>
</dbReference>